<reference evidence="1 2" key="1">
    <citation type="journal article" date="2019" name="Sci. Rep.">
        <title>Orb-weaving spider Araneus ventricosus genome elucidates the spidroin gene catalogue.</title>
        <authorList>
            <person name="Kono N."/>
            <person name="Nakamura H."/>
            <person name="Ohtoshi R."/>
            <person name="Moran D.A.P."/>
            <person name="Shinohara A."/>
            <person name="Yoshida Y."/>
            <person name="Fujiwara M."/>
            <person name="Mori M."/>
            <person name="Tomita M."/>
            <person name="Arakawa K."/>
        </authorList>
    </citation>
    <scope>NUCLEOTIDE SEQUENCE [LARGE SCALE GENOMIC DNA]</scope>
</reference>
<comment type="caution">
    <text evidence="1">The sequence shown here is derived from an EMBL/GenBank/DDBJ whole genome shotgun (WGS) entry which is preliminary data.</text>
</comment>
<accession>A0A4Y2ILM9</accession>
<sequence length="119" mass="13712">MGTGSSIFDRFILISPQTHLLPPLTEVNSITSRIREVNRRRKWNNQFLYYLSGADRPTSDNSCRWWMGRKENVPEVRPLRRSDGDPGQDLAGTKMGKEKWCKMDIISLLEEVSEEKGKG</sequence>
<dbReference type="AlphaFoldDB" id="A0A4Y2ILM9"/>
<organism evidence="1 2">
    <name type="scientific">Araneus ventricosus</name>
    <name type="common">Orbweaver spider</name>
    <name type="synonym">Epeira ventricosa</name>
    <dbReference type="NCBI Taxonomy" id="182803"/>
    <lineage>
        <taxon>Eukaryota</taxon>
        <taxon>Metazoa</taxon>
        <taxon>Ecdysozoa</taxon>
        <taxon>Arthropoda</taxon>
        <taxon>Chelicerata</taxon>
        <taxon>Arachnida</taxon>
        <taxon>Araneae</taxon>
        <taxon>Araneomorphae</taxon>
        <taxon>Entelegynae</taxon>
        <taxon>Araneoidea</taxon>
        <taxon>Araneidae</taxon>
        <taxon>Araneus</taxon>
    </lineage>
</organism>
<evidence type="ECO:0000313" key="2">
    <source>
        <dbReference type="Proteomes" id="UP000499080"/>
    </source>
</evidence>
<evidence type="ECO:0000313" key="1">
    <source>
        <dbReference type="EMBL" id="GBM78617.1"/>
    </source>
</evidence>
<keyword evidence="2" id="KW-1185">Reference proteome</keyword>
<dbReference type="EMBL" id="BGPR01002766">
    <property type="protein sequence ID" value="GBM78617.1"/>
    <property type="molecule type" value="Genomic_DNA"/>
</dbReference>
<gene>
    <name evidence="1" type="ORF">AVEN_94583_1</name>
</gene>
<name>A0A4Y2ILM9_ARAVE</name>
<dbReference type="Proteomes" id="UP000499080">
    <property type="component" value="Unassembled WGS sequence"/>
</dbReference>
<protein>
    <submittedName>
        <fullName evidence="1">Uncharacterized protein</fullName>
    </submittedName>
</protein>
<proteinExistence type="predicted"/>